<feature type="domain" description="Dynein heavy chain linker" evidence="5">
    <location>
        <begin position="1060"/>
        <end position="1463"/>
    </location>
</feature>
<evidence type="ECO:0000313" key="8">
    <source>
        <dbReference type="EnsemblProtists" id="EKX55223"/>
    </source>
</evidence>
<reference evidence="9" key="2">
    <citation type="submission" date="2012-11" db="EMBL/GenBank/DDBJ databases">
        <authorList>
            <person name="Kuo A."/>
            <person name="Curtis B.A."/>
            <person name="Tanifuji G."/>
            <person name="Burki F."/>
            <person name="Gruber A."/>
            <person name="Irimia M."/>
            <person name="Maruyama S."/>
            <person name="Arias M.C."/>
            <person name="Ball S.G."/>
            <person name="Gile G.H."/>
            <person name="Hirakawa Y."/>
            <person name="Hopkins J.F."/>
            <person name="Rensing S.A."/>
            <person name="Schmutz J."/>
            <person name="Symeonidi A."/>
            <person name="Elias M."/>
            <person name="Eveleigh R.J."/>
            <person name="Herman E.K."/>
            <person name="Klute M.J."/>
            <person name="Nakayama T."/>
            <person name="Obornik M."/>
            <person name="Reyes-Prieto A."/>
            <person name="Armbrust E.V."/>
            <person name="Aves S.J."/>
            <person name="Beiko R.G."/>
            <person name="Coutinho P."/>
            <person name="Dacks J.B."/>
            <person name="Durnford D.G."/>
            <person name="Fast N.M."/>
            <person name="Green B.R."/>
            <person name="Grisdale C."/>
            <person name="Hempe F."/>
            <person name="Henrissat B."/>
            <person name="Hoppner M.P."/>
            <person name="Ishida K.-I."/>
            <person name="Kim E."/>
            <person name="Koreny L."/>
            <person name="Kroth P.G."/>
            <person name="Liu Y."/>
            <person name="Malik S.-B."/>
            <person name="Maier U.G."/>
            <person name="McRose D."/>
            <person name="Mock T."/>
            <person name="Neilson J.A."/>
            <person name="Onodera N.T."/>
            <person name="Poole A.M."/>
            <person name="Pritham E.J."/>
            <person name="Richards T.A."/>
            <person name="Rocap G."/>
            <person name="Roy S.W."/>
            <person name="Sarai C."/>
            <person name="Schaack S."/>
            <person name="Shirato S."/>
            <person name="Slamovits C.H."/>
            <person name="Spencer D.F."/>
            <person name="Suzuki S."/>
            <person name="Worden A.Z."/>
            <person name="Zauner S."/>
            <person name="Barry K."/>
            <person name="Bell C."/>
            <person name="Bharti A.K."/>
            <person name="Crow J.A."/>
            <person name="Grimwood J."/>
            <person name="Kramer R."/>
            <person name="Lindquist E."/>
            <person name="Lucas S."/>
            <person name="Salamov A."/>
            <person name="McFadden G.I."/>
            <person name="Lane C.E."/>
            <person name="Keeling P.J."/>
            <person name="Gray M.W."/>
            <person name="Grigoriev I.V."/>
            <person name="Archibald J.M."/>
        </authorList>
    </citation>
    <scope>NUCLEOTIDE SEQUENCE</scope>
    <source>
        <strain evidence="9">CCMP2712</strain>
    </source>
</reference>
<feature type="non-terminal residue" evidence="7">
    <location>
        <position position="1781"/>
    </location>
</feature>
<name>L1K4D6_GUITC</name>
<accession>L1K4D6</accession>
<dbReference type="KEGG" id="gtt:GUITHDRAFT_44901"/>
<dbReference type="InterPro" id="IPR013602">
    <property type="entry name" value="Dynein_heavy_linker"/>
</dbReference>
<evidence type="ECO:0000259" key="5">
    <source>
        <dbReference type="Pfam" id="PF08393"/>
    </source>
</evidence>
<evidence type="ECO:0000259" key="4">
    <source>
        <dbReference type="Pfam" id="PF08385"/>
    </source>
</evidence>
<keyword evidence="9" id="KW-1185">Reference proteome</keyword>
<dbReference type="Gene3D" id="3.40.50.300">
    <property type="entry name" value="P-loop containing nucleotide triphosphate hydrolases"/>
    <property type="match status" value="1"/>
</dbReference>
<feature type="non-terminal residue" evidence="7">
    <location>
        <position position="1"/>
    </location>
</feature>
<dbReference type="Gene3D" id="1.20.140.100">
    <property type="entry name" value="Dynein heavy chain, N-terminal domain 2"/>
    <property type="match status" value="1"/>
</dbReference>
<evidence type="ECO:0000256" key="1">
    <source>
        <dbReference type="ARBA" id="ARBA00004229"/>
    </source>
</evidence>
<dbReference type="InterPro" id="IPR042222">
    <property type="entry name" value="Dynein_2_N"/>
</dbReference>
<dbReference type="OMA" id="REWEAYI"/>
<dbReference type="Proteomes" id="UP000011087">
    <property type="component" value="Unassembled WGS sequence"/>
</dbReference>
<dbReference type="eggNOG" id="KOG3595">
    <property type="taxonomic scope" value="Eukaryota"/>
</dbReference>
<evidence type="ECO:0000256" key="3">
    <source>
        <dbReference type="SAM" id="Coils"/>
    </source>
</evidence>
<organism evidence="7">
    <name type="scientific">Guillardia theta (strain CCMP2712)</name>
    <name type="common">Cryptophyte</name>
    <dbReference type="NCBI Taxonomy" id="905079"/>
    <lineage>
        <taxon>Eukaryota</taxon>
        <taxon>Cryptophyceae</taxon>
        <taxon>Pyrenomonadales</taxon>
        <taxon>Geminigeraceae</taxon>
        <taxon>Guillardia</taxon>
    </lineage>
</organism>
<dbReference type="HOGENOM" id="CLU_000038_9_2_1"/>
<dbReference type="Gene3D" id="1.20.58.1120">
    <property type="match status" value="1"/>
</dbReference>
<comment type="similarity">
    <text evidence="2">Belongs to the dynein heavy chain family.</text>
</comment>
<dbReference type="STRING" id="905079.L1K4D6"/>
<evidence type="ECO:0000256" key="2">
    <source>
        <dbReference type="ARBA" id="ARBA00008887"/>
    </source>
</evidence>
<dbReference type="InterPro" id="IPR027417">
    <property type="entry name" value="P-loop_NTPase"/>
</dbReference>
<dbReference type="InterPro" id="IPR013594">
    <property type="entry name" value="Dynein_heavy_tail"/>
</dbReference>
<dbReference type="InterPro" id="IPR035699">
    <property type="entry name" value="AAA_6"/>
</dbReference>
<dbReference type="GO" id="GO:0045505">
    <property type="term" value="F:dynein intermediate chain binding"/>
    <property type="evidence" value="ECO:0007669"/>
    <property type="project" value="InterPro"/>
</dbReference>
<dbReference type="OrthoDB" id="418364at2759"/>
<dbReference type="GO" id="GO:0009507">
    <property type="term" value="C:chloroplast"/>
    <property type="evidence" value="ECO:0007669"/>
    <property type="project" value="UniProtKB-SubCell"/>
</dbReference>
<dbReference type="RefSeq" id="XP_005842203.1">
    <property type="nucleotide sequence ID" value="XM_005842146.1"/>
</dbReference>
<sequence>EGIMESWCEQCENFMAESESVYDSANDNSGPESEFDFWRSRMTKFNSIAEQLKSRECKCVLGVVGQSRHNKTWKKWKVIDKMITDALNEARDNVKYLSTLEKVSQPLYSGEPVEIIEALPAIFNSVKVIFTIARYYGTRDRISILLSKISNQLILNCREHIRRPPNSFGNVRLWDQESTNLIARLALTIKLQEEYVNAYQSMKEKLMSQPKGKQFELNESQIFGKLDSFVKRVQKVLDMFVTFNQFKSLASHNIEGMEFLVKTFFDIMSEFKRKPYDLLDYSKTAFDRDYLEYTSQINELEEQVQTFINASFENINSTEQALSLLKEFEDILVRDSFKSVLDSKYTVIFYNYILDLERIQKIYEKQKVSPPTVWNLPPVSANIIWAKQLLAKIEEPMKKFRDHEILMRESKEAKRIIKQYNKVARVLVEYETLWQDAWIRSIEAAKSGLQATLIIRHPITGRYFVNFDREIIQLIRETKVLQRCGIDIPDTAKTVMVQEEKFKSYYHQLSFVLYEYERVTKMVVPIVRPLLKVHIADLESTLQPGMVLLTWHSMNIESFLERIHVSLNRFEDLVRGINDIVENRIERNLKIISRSLLVDLPTNESFTLEQFIMLQEKTIKLRTIMIQSKNNEIEQSLRDLINIVLAFPLQTDERIEENVVDSLWNHYANLVYVSVLRCTKQSFFALKRRLASKSHGGFLYMERPFFDVDIELANSTVTMNPSLDEIQNAVNRCALNILRTSKLIFQWSASIEMNDIHRESFHPLIAKDYQIVSVCLILTGAIEGIKKQVHDYLQTFMRYDFFWKTDKHVVYGEFENSIPGTEEFEREIQKYQEIGKKVNEIPPVHNIGCLSLETGPLKKSLKYEISQWEEMYSMNLHKRALNELNKIQEEFRMIDEGVDMEIKNLESVQQIFQILKMARNMEGNVESRIFPIQLKYTTLLNYSVKLDEQEVQRQQNLIFQWQAIKKKIQAVSDNLFERQLVFQNRLIEDIKFFAEEIRIFRADFVEHGPMESGISTHEASNRVEKYKQICGEKESEFNLIADGEHLFGLPVTRYADLIVTKKELELLENLYILHDNVIQSLKSYKRMKWKELIDRLPEIIQEIDILQNKCKQIPRKLANWEAYRETQKSLQEIQEFIPVVEALNNHALRERHIVVINGLSGLDIKSSLSALTLDGIMQSELVKNKKLLDEIGERAIHELSIERKLIEIEIEWSDLKLEFSSFKSRGPVLIKIETSNMILQKVGESTTQLDQIQTSKYQDFFAESIVGWIDKLNNVELVLEKLIQIQGIWHRLETIFSSLDAKKHLPQEAKRFDKIDKAYMKLTSNAFETPYILKFCTMATNLYSSLESLGRDLEICQASISNFLDIKRLDFPRFCFVPEDCLVDILCMSISQTVAMSQLSILFNSLRFVVLSESSPHIATGMTSSAFESVTFTQPIDISNDVTKFLAQVESGMQTSLNSLILQSLSAVEDLDQLLENFPSQLCLLAMNLNVTQKVEEYIVRIFAPESISQGNVRKFLDRNQEQLVSKVKSGKLNPVQRDKVQLLLMSIILQTEMIQTQIFGHVESTSDYDWMKQAKITYSKSTDEAVIEMLHFKMSYSNELISCKDRIIVTPPTERCFLLMALSIAAFNGSLVCGLSGSGKSEVVAEFARLIGVFAVFYHCPRWLDENRLETIFKGVATMGCWFCYENFHSMTVLASMISSKMICNILDTLKQRRNTLTLMDGQTCRLMKNTAIFLTHTMPCELQTCSFEKSLSRRFFRTVSVQAPDFRAIIRIKLQSVGL</sequence>
<dbReference type="GO" id="GO:0005524">
    <property type="term" value="F:ATP binding"/>
    <property type="evidence" value="ECO:0007669"/>
    <property type="project" value="InterPro"/>
</dbReference>
<keyword evidence="3" id="KW-0175">Coiled coil</keyword>
<dbReference type="PaxDb" id="55529-EKX55223"/>
<dbReference type="GO" id="GO:0005858">
    <property type="term" value="C:axonemal dynein complex"/>
    <property type="evidence" value="ECO:0007669"/>
    <property type="project" value="TreeGrafter"/>
</dbReference>
<dbReference type="Pfam" id="PF08393">
    <property type="entry name" value="DHC_N2"/>
    <property type="match status" value="1"/>
</dbReference>
<feature type="domain" description="Dynein heavy chain tail" evidence="4">
    <location>
        <begin position="1"/>
        <end position="559"/>
    </location>
</feature>
<dbReference type="PANTHER" id="PTHR46532:SF4">
    <property type="entry name" value="AAA+ ATPASE DOMAIN-CONTAINING PROTEIN"/>
    <property type="match status" value="1"/>
</dbReference>
<feature type="coiled-coil region" evidence="3">
    <location>
        <begin position="283"/>
        <end position="310"/>
    </location>
</feature>
<dbReference type="Gene3D" id="1.10.287.2620">
    <property type="match status" value="1"/>
</dbReference>
<dbReference type="Pfam" id="PF12774">
    <property type="entry name" value="AAA_6"/>
    <property type="match status" value="1"/>
</dbReference>
<reference evidence="7 9" key="1">
    <citation type="journal article" date="2012" name="Nature">
        <title>Algal genomes reveal evolutionary mosaicism and the fate of nucleomorphs.</title>
        <authorList>
            <consortium name="DOE Joint Genome Institute"/>
            <person name="Curtis B.A."/>
            <person name="Tanifuji G."/>
            <person name="Burki F."/>
            <person name="Gruber A."/>
            <person name="Irimia M."/>
            <person name="Maruyama S."/>
            <person name="Arias M.C."/>
            <person name="Ball S.G."/>
            <person name="Gile G.H."/>
            <person name="Hirakawa Y."/>
            <person name="Hopkins J.F."/>
            <person name="Kuo A."/>
            <person name="Rensing S.A."/>
            <person name="Schmutz J."/>
            <person name="Symeonidi A."/>
            <person name="Elias M."/>
            <person name="Eveleigh R.J."/>
            <person name="Herman E.K."/>
            <person name="Klute M.J."/>
            <person name="Nakayama T."/>
            <person name="Obornik M."/>
            <person name="Reyes-Prieto A."/>
            <person name="Armbrust E.V."/>
            <person name="Aves S.J."/>
            <person name="Beiko R.G."/>
            <person name="Coutinho P."/>
            <person name="Dacks J.B."/>
            <person name="Durnford D.G."/>
            <person name="Fast N.M."/>
            <person name="Green B.R."/>
            <person name="Grisdale C.J."/>
            <person name="Hempel F."/>
            <person name="Henrissat B."/>
            <person name="Hoppner M.P."/>
            <person name="Ishida K."/>
            <person name="Kim E."/>
            <person name="Koreny L."/>
            <person name="Kroth P.G."/>
            <person name="Liu Y."/>
            <person name="Malik S.B."/>
            <person name="Maier U.G."/>
            <person name="McRose D."/>
            <person name="Mock T."/>
            <person name="Neilson J.A."/>
            <person name="Onodera N.T."/>
            <person name="Poole A.M."/>
            <person name="Pritham E.J."/>
            <person name="Richards T.A."/>
            <person name="Rocap G."/>
            <person name="Roy S.W."/>
            <person name="Sarai C."/>
            <person name="Schaack S."/>
            <person name="Shirato S."/>
            <person name="Slamovits C.H."/>
            <person name="Spencer D.F."/>
            <person name="Suzuki S."/>
            <person name="Worden A.Z."/>
            <person name="Zauner S."/>
            <person name="Barry K."/>
            <person name="Bell C."/>
            <person name="Bharti A.K."/>
            <person name="Crow J.A."/>
            <person name="Grimwood J."/>
            <person name="Kramer R."/>
            <person name="Lindquist E."/>
            <person name="Lucas S."/>
            <person name="Salamov A."/>
            <person name="McFadden G.I."/>
            <person name="Lane C.E."/>
            <person name="Keeling P.J."/>
            <person name="Gray M.W."/>
            <person name="Grigoriev I.V."/>
            <person name="Archibald J.M."/>
        </authorList>
    </citation>
    <scope>NUCLEOTIDE SEQUENCE</scope>
    <source>
        <strain evidence="7 9">CCMP2712</strain>
    </source>
</reference>
<dbReference type="InterPro" id="IPR042228">
    <property type="entry name" value="Dynein_linker_3"/>
</dbReference>
<reference evidence="8" key="3">
    <citation type="submission" date="2015-06" db="UniProtKB">
        <authorList>
            <consortium name="EnsemblProtists"/>
        </authorList>
    </citation>
    <scope>IDENTIFICATION</scope>
</reference>
<dbReference type="GeneID" id="17311983"/>
<dbReference type="GO" id="GO:0051959">
    <property type="term" value="F:dynein light intermediate chain binding"/>
    <property type="evidence" value="ECO:0007669"/>
    <property type="project" value="InterPro"/>
</dbReference>
<dbReference type="SUPFAM" id="SSF52540">
    <property type="entry name" value="P-loop containing nucleoside triphosphate hydrolases"/>
    <property type="match status" value="1"/>
</dbReference>
<protein>
    <submittedName>
        <fullName evidence="7 8">Uncharacterized protein</fullName>
    </submittedName>
</protein>
<feature type="domain" description="Dynein heavy chain hydrolytic ATP-binding dynein motor region" evidence="6">
    <location>
        <begin position="1597"/>
        <end position="1780"/>
    </location>
</feature>
<proteinExistence type="inferred from homology"/>
<dbReference type="Gene3D" id="3.20.180.20">
    <property type="entry name" value="Dynein heavy chain, N-terminal domain 2"/>
    <property type="match status" value="1"/>
</dbReference>
<dbReference type="PANTHER" id="PTHR46532">
    <property type="entry name" value="MALE FERTILITY FACTOR KL5"/>
    <property type="match status" value="1"/>
</dbReference>
<comment type="subcellular location">
    <subcellularLocation>
        <location evidence="1">Plastid</location>
        <location evidence="1">Chloroplast</location>
    </subcellularLocation>
</comment>
<dbReference type="EnsemblProtists" id="EKX55223">
    <property type="protein sequence ID" value="EKX55223"/>
    <property type="gene ID" value="GUITHDRAFT_44901"/>
</dbReference>
<evidence type="ECO:0000259" key="6">
    <source>
        <dbReference type="Pfam" id="PF12774"/>
    </source>
</evidence>
<evidence type="ECO:0000313" key="7">
    <source>
        <dbReference type="EMBL" id="EKX55223.1"/>
    </source>
</evidence>
<gene>
    <name evidence="7" type="ORF">GUITHDRAFT_44901</name>
</gene>
<dbReference type="GO" id="GO:0007018">
    <property type="term" value="P:microtubule-based movement"/>
    <property type="evidence" value="ECO:0007669"/>
    <property type="project" value="InterPro"/>
</dbReference>
<dbReference type="Pfam" id="PF08385">
    <property type="entry name" value="DHC_N1"/>
    <property type="match status" value="1"/>
</dbReference>
<evidence type="ECO:0000313" key="9">
    <source>
        <dbReference type="Proteomes" id="UP000011087"/>
    </source>
</evidence>
<dbReference type="InterPro" id="IPR026983">
    <property type="entry name" value="DHC"/>
</dbReference>
<dbReference type="EMBL" id="JH992965">
    <property type="protein sequence ID" value="EKX55223.1"/>
    <property type="molecule type" value="Genomic_DNA"/>
</dbReference>